<sequence>TVNSRSYATAAACAGFIPHGARQALQPNLISAVGRTSLRGLWTRLSKEVF</sequence>
<keyword evidence="2" id="KW-1185">Reference proteome</keyword>
<dbReference type="Proteomes" id="UP001476798">
    <property type="component" value="Unassembled WGS sequence"/>
</dbReference>
<dbReference type="EMBL" id="JAHRIO010080099">
    <property type="protein sequence ID" value="MEQ2183987.1"/>
    <property type="molecule type" value="Genomic_DNA"/>
</dbReference>
<protein>
    <submittedName>
        <fullName evidence="1">Uncharacterized protein</fullName>
    </submittedName>
</protein>
<name>A0ABV0PKV3_9TELE</name>
<accession>A0ABV0PKV3</accession>
<proteinExistence type="predicted"/>
<evidence type="ECO:0000313" key="2">
    <source>
        <dbReference type="Proteomes" id="UP001476798"/>
    </source>
</evidence>
<comment type="caution">
    <text evidence="1">The sequence shown here is derived from an EMBL/GenBank/DDBJ whole genome shotgun (WGS) entry which is preliminary data.</text>
</comment>
<reference evidence="1 2" key="1">
    <citation type="submission" date="2021-06" db="EMBL/GenBank/DDBJ databases">
        <authorList>
            <person name="Palmer J.M."/>
        </authorList>
    </citation>
    <scope>NUCLEOTIDE SEQUENCE [LARGE SCALE GENOMIC DNA]</scope>
    <source>
        <strain evidence="1 2">GA_2019</strain>
        <tissue evidence="1">Muscle</tissue>
    </source>
</reference>
<gene>
    <name evidence="1" type="ORF">GOODEAATRI_003479</name>
</gene>
<evidence type="ECO:0000313" key="1">
    <source>
        <dbReference type="EMBL" id="MEQ2183987.1"/>
    </source>
</evidence>
<organism evidence="1 2">
    <name type="scientific">Goodea atripinnis</name>
    <dbReference type="NCBI Taxonomy" id="208336"/>
    <lineage>
        <taxon>Eukaryota</taxon>
        <taxon>Metazoa</taxon>
        <taxon>Chordata</taxon>
        <taxon>Craniata</taxon>
        <taxon>Vertebrata</taxon>
        <taxon>Euteleostomi</taxon>
        <taxon>Actinopterygii</taxon>
        <taxon>Neopterygii</taxon>
        <taxon>Teleostei</taxon>
        <taxon>Neoteleostei</taxon>
        <taxon>Acanthomorphata</taxon>
        <taxon>Ovalentaria</taxon>
        <taxon>Atherinomorphae</taxon>
        <taxon>Cyprinodontiformes</taxon>
        <taxon>Goodeidae</taxon>
        <taxon>Goodea</taxon>
    </lineage>
</organism>
<feature type="non-terminal residue" evidence="1">
    <location>
        <position position="1"/>
    </location>
</feature>